<dbReference type="RefSeq" id="XP_040510945.1">
    <property type="nucleotide sequence ID" value="XM_040655011.1"/>
</dbReference>
<keyword evidence="2" id="KW-0539">Nucleus</keyword>
<accession>A0A8V0XBP8</accession>
<dbReference type="OrthoDB" id="10071381at2759"/>
<evidence type="ECO:0000313" key="5">
    <source>
        <dbReference type="Ensembl" id="ENSGALP00010005554.1"/>
    </source>
</evidence>
<dbReference type="PANTHER" id="PTHR12585:SF27">
    <property type="entry name" value="MEIOTIC RECOMBINATION PROTEIN REC8 HOMOLOG"/>
    <property type="match status" value="1"/>
</dbReference>
<evidence type="ECO:0000313" key="6">
    <source>
        <dbReference type="Proteomes" id="UP000000539"/>
    </source>
</evidence>
<dbReference type="InterPro" id="IPR039781">
    <property type="entry name" value="Rad21/Rec8-like"/>
</dbReference>
<proteinExistence type="predicted"/>
<evidence type="ECO:0000256" key="1">
    <source>
        <dbReference type="ARBA" id="ARBA00004123"/>
    </source>
</evidence>
<dbReference type="GO" id="GO:0005634">
    <property type="term" value="C:nucleus"/>
    <property type="evidence" value="ECO:0007669"/>
    <property type="project" value="UniProtKB-SubCell"/>
</dbReference>
<dbReference type="PANTHER" id="PTHR12585">
    <property type="entry name" value="SCC1 / RAD21 FAMILY MEMBER"/>
    <property type="match status" value="1"/>
</dbReference>
<gene>
    <name evidence="5" type="primary">REC8</name>
</gene>
<evidence type="ECO:0000256" key="3">
    <source>
        <dbReference type="SAM" id="MobiDB-lite"/>
    </source>
</evidence>
<keyword evidence="6" id="KW-1185">Reference proteome</keyword>
<reference evidence="5" key="2">
    <citation type="submission" date="2025-08" db="UniProtKB">
        <authorList>
            <consortium name="Ensembl"/>
        </authorList>
    </citation>
    <scope>IDENTIFICATION</scope>
    <source>
        <strain evidence="5">broiler</strain>
    </source>
</reference>
<dbReference type="GeneID" id="112531362"/>
<feature type="compositionally biased region" description="Pro residues" evidence="3">
    <location>
        <begin position="237"/>
        <end position="253"/>
    </location>
</feature>
<dbReference type="GlyGen" id="A0A8V0XBP8">
    <property type="glycosylation" value="3 sites"/>
</dbReference>
<dbReference type="GO" id="GO:0007062">
    <property type="term" value="P:sister chromatid cohesion"/>
    <property type="evidence" value="ECO:0007669"/>
    <property type="project" value="InterPro"/>
</dbReference>
<evidence type="ECO:0000256" key="2">
    <source>
        <dbReference type="ARBA" id="ARBA00023242"/>
    </source>
</evidence>
<organism evidence="5 6">
    <name type="scientific">Gallus gallus</name>
    <name type="common">Chicken</name>
    <dbReference type="NCBI Taxonomy" id="9031"/>
    <lineage>
        <taxon>Eukaryota</taxon>
        <taxon>Metazoa</taxon>
        <taxon>Chordata</taxon>
        <taxon>Craniata</taxon>
        <taxon>Vertebrata</taxon>
        <taxon>Euteleostomi</taxon>
        <taxon>Archelosauria</taxon>
        <taxon>Archosauria</taxon>
        <taxon>Dinosauria</taxon>
        <taxon>Saurischia</taxon>
        <taxon>Theropoda</taxon>
        <taxon>Coelurosauria</taxon>
        <taxon>Aves</taxon>
        <taxon>Neognathae</taxon>
        <taxon>Galloanserae</taxon>
        <taxon>Galliformes</taxon>
        <taxon>Phasianidae</taxon>
        <taxon>Phasianinae</taxon>
        <taxon>Gallus</taxon>
    </lineage>
</organism>
<reference evidence="5" key="1">
    <citation type="submission" date="2020-11" db="EMBL/GenBank/DDBJ databases">
        <title>Gallus gallus (Chicken) genome, bGalGal1, GRCg7b, maternal haplotype autosomes + Z &amp; W.</title>
        <authorList>
            <person name="Warren W."/>
            <person name="Formenti G."/>
            <person name="Fedrigo O."/>
            <person name="Haase B."/>
            <person name="Mountcastle J."/>
            <person name="Balacco J."/>
            <person name="Tracey A."/>
            <person name="Schneider V."/>
            <person name="Okimoto R."/>
            <person name="Cheng H."/>
            <person name="Hawken R."/>
            <person name="Howe K."/>
            <person name="Jarvis E.D."/>
        </authorList>
    </citation>
    <scope>NUCLEOTIDE SEQUENCE [LARGE SCALE GENOMIC DNA]</scope>
    <source>
        <strain evidence="5">Broiler</strain>
    </source>
</reference>
<protein>
    <submittedName>
        <fullName evidence="5">REC8 meiotic recombination protein</fullName>
    </submittedName>
</protein>
<evidence type="ECO:0000259" key="4">
    <source>
        <dbReference type="Pfam" id="PF04825"/>
    </source>
</evidence>
<feature type="domain" description="Rad21/Rec8-like protein N-terminal" evidence="4">
    <location>
        <begin position="1"/>
        <end position="116"/>
    </location>
</feature>
<dbReference type="FunCoup" id="A0A8V0XBP8">
    <property type="interactions" value="3"/>
</dbReference>
<dbReference type="Pfam" id="PF04825">
    <property type="entry name" value="Rad21_Rec8_N"/>
    <property type="match status" value="1"/>
</dbReference>
<sequence length="460" mass="50447">MFYHPEILQRRSGCFGTIWLAATCVSRLQRREVMAVDVPRTCSALAAFVQGLALPRSLAPPLPAEAPPLRCSLYLAALLQLGLTRVYWRQCGALAEEVAAVWGRLHRLHPPPTIDLSPTARLQLLPDAQCAMAALEFAPDPFFGLMEGGPPSPTQLLRILEEPLFLAPTPESITMREAEGAALPPLLEEAELPEPTPEELQFISEAESELLPHLEEIPEEEEEVGGPAVELEVPEEPQLPPEAARPPRPPPTAAPLQIPAAQFRAQLRPTVHCGPMIIPELHPEWRRTPMELFRTPAVGWLPPELWDLWVRAARPIAPEPSEVEELREVPEPSVGLLPSSELTLEVTPEELRPLVTPAEEWRAPPPLPELPEEAVLPPVGVASMRRAALEGAARPEGAELHGLLPSSAPRKLWARLFRVCLDLCAAGWLRLEQSRPFGPIGIRLGPRGPAHPSPSPARAE</sequence>
<reference evidence="5" key="3">
    <citation type="submission" date="2025-09" db="UniProtKB">
        <authorList>
            <consortium name="Ensembl"/>
        </authorList>
    </citation>
    <scope>IDENTIFICATION</scope>
    <source>
        <strain evidence="5">broiler</strain>
    </source>
</reference>
<dbReference type="GO" id="GO:0008278">
    <property type="term" value="C:cohesin complex"/>
    <property type="evidence" value="ECO:0007669"/>
    <property type="project" value="InterPro"/>
</dbReference>
<dbReference type="CTD" id="9985"/>
<comment type="subcellular location">
    <subcellularLocation>
        <location evidence="1">Nucleus</location>
    </subcellularLocation>
</comment>
<feature type="region of interest" description="Disordered" evidence="3">
    <location>
        <begin position="217"/>
        <end position="255"/>
    </location>
</feature>
<name>A0A8V0XBP8_CHICK</name>
<dbReference type="GeneTree" id="ENSGT00390000011379"/>
<dbReference type="InterPro" id="IPR006910">
    <property type="entry name" value="Rad21_Rec8_N"/>
</dbReference>
<dbReference type="Ensembl" id="ENSGALT00010009406.1">
    <property type="protein sequence ID" value="ENSGALP00010005554.1"/>
    <property type="gene ID" value="ENSGALG00010004057.1"/>
</dbReference>
<dbReference type="AlphaFoldDB" id="A0A8V0XBP8"/>
<dbReference type="Proteomes" id="UP000000539">
    <property type="component" value="Chromosome 35"/>
</dbReference>